<dbReference type="KEGG" id="aamy:GFC30_131"/>
<proteinExistence type="predicted"/>
<dbReference type="EMBL" id="CP015438">
    <property type="protein sequence ID" value="ANB60044.1"/>
    <property type="molecule type" value="Genomic_DNA"/>
</dbReference>
<evidence type="ECO:0000256" key="3">
    <source>
        <dbReference type="SAM" id="Phobius"/>
    </source>
</evidence>
<accession>A0A167TCE3</accession>
<feature type="compositionally biased region" description="Polar residues" evidence="2">
    <location>
        <begin position="1"/>
        <end position="17"/>
    </location>
</feature>
<organism evidence="4 5">
    <name type="scientific">Anoxybacteroides amylolyticum</name>
    <dbReference type="NCBI Taxonomy" id="294699"/>
    <lineage>
        <taxon>Bacteria</taxon>
        <taxon>Bacillati</taxon>
        <taxon>Bacillota</taxon>
        <taxon>Bacilli</taxon>
        <taxon>Bacillales</taxon>
        <taxon>Anoxybacillaceae</taxon>
        <taxon>Anoxybacteroides</taxon>
    </lineage>
</organism>
<dbReference type="OrthoDB" id="2991180at2"/>
<feature type="transmembrane region" description="Helical" evidence="3">
    <location>
        <begin position="34"/>
        <end position="56"/>
    </location>
</feature>
<keyword evidence="3" id="KW-1133">Transmembrane helix</keyword>
<reference evidence="4 5" key="1">
    <citation type="journal article" date="2006" name="Syst. Appl. Microbiol.">
        <title>Anoxybacillus amylolyticus sp. nov., a thermophilic amylase producing bacterium isolated from Mount Rittmann (Antarctica).</title>
        <authorList>
            <person name="Poli A."/>
            <person name="Esposito E."/>
            <person name="Lama L."/>
            <person name="Orlando P."/>
            <person name="Nicolaus G."/>
            <person name="de Appolonia F."/>
            <person name="Gambacorta A."/>
            <person name="Nicolaus B."/>
        </authorList>
    </citation>
    <scope>NUCLEOTIDE SEQUENCE [LARGE SCALE GENOMIC DNA]</scope>
    <source>
        <strain evidence="4 5">DSM 15939</strain>
    </source>
</reference>
<gene>
    <name evidence="4" type="ORF">GFC30_131</name>
</gene>
<feature type="region of interest" description="Disordered" evidence="2">
    <location>
        <begin position="1"/>
        <end position="28"/>
    </location>
</feature>
<dbReference type="Pfam" id="PF04977">
    <property type="entry name" value="DivIC"/>
    <property type="match status" value="1"/>
</dbReference>
<dbReference type="InterPro" id="IPR039076">
    <property type="entry name" value="DivIC"/>
</dbReference>
<feature type="coiled-coil region" evidence="1">
    <location>
        <begin position="63"/>
        <end position="97"/>
    </location>
</feature>
<dbReference type="PANTHER" id="PTHR40027">
    <property type="entry name" value="CELL DIVISION PROTEIN DIVIC"/>
    <property type="match status" value="1"/>
</dbReference>
<dbReference type="GO" id="GO:0051301">
    <property type="term" value="P:cell division"/>
    <property type="evidence" value="ECO:0007669"/>
    <property type="project" value="InterPro"/>
</dbReference>
<protein>
    <submittedName>
        <fullName evidence="4">Septum formation initiator family protein</fullName>
    </submittedName>
</protein>
<evidence type="ECO:0000256" key="1">
    <source>
        <dbReference type="SAM" id="Coils"/>
    </source>
</evidence>
<dbReference type="InterPro" id="IPR007060">
    <property type="entry name" value="FtsL/DivIC"/>
</dbReference>
<evidence type="ECO:0000256" key="2">
    <source>
        <dbReference type="SAM" id="MobiDB-lite"/>
    </source>
</evidence>
<name>A0A167TCE3_9BACL</name>
<dbReference type="PATRIC" id="fig|294699.3.peg.120"/>
<keyword evidence="1" id="KW-0175">Coiled coil</keyword>
<evidence type="ECO:0000313" key="5">
    <source>
        <dbReference type="Proteomes" id="UP000076865"/>
    </source>
</evidence>
<dbReference type="RefSeq" id="WP_066322169.1">
    <property type="nucleotide sequence ID" value="NZ_CP015438.1"/>
</dbReference>
<evidence type="ECO:0000313" key="4">
    <source>
        <dbReference type="EMBL" id="ANB60044.1"/>
    </source>
</evidence>
<dbReference type="Proteomes" id="UP000076865">
    <property type="component" value="Chromosome"/>
</dbReference>
<dbReference type="PANTHER" id="PTHR40027:SF1">
    <property type="entry name" value="CELL DIVISION PROTEIN DIVIC"/>
    <property type="match status" value="1"/>
</dbReference>
<keyword evidence="3" id="KW-0472">Membrane</keyword>
<sequence>MSALQQKKVTKLPSSYMSAHEQQEKKTAKRKRVAIIRFTFFGVLLSTLAALFLYVIHSQSVNMEAKVREQKRLEQRLESLEKKQKRLEQEIKKLHDDEYIAELARKKYYLSKEGEIIFAVPGK</sequence>
<keyword evidence="3" id="KW-0812">Transmembrane</keyword>
<dbReference type="AlphaFoldDB" id="A0A167TCE3"/>
<keyword evidence="5" id="KW-1185">Reference proteome</keyword>